<dbReference type="OrthoDB" id="8115457at2"/>
<dbReference type="EMBL" id="PRDS01000003">
    <property type="protein sequence ID" value="PPB81221.1"/>
    <property type="molecule type" value="Genomic_DNA"/>
</dbReference>
<name>A0A2S5JIL6_9RHOB</name>
<evidence type="ECO:0000256" key="1">
    <source>
        <dbReference type="SAM" id="Phobius"/>
    </source>
</evidence>
<keyword evidence="1" id="KW-0812">Transmembrane</keyword>
<evidence type="ECO:0000313" key="2">
    <source>
        <dbReference type="EMBL" id="PPB81221.1"/>
    </source>
</evidence>
<gene>
    <name evidence="2" type="ORF">LV82_01264</name>
</gene>
<dbReference type="RefSeq" id="WP_104070272.1">
    <property type="nucleotide sequence ID" value="NZ_PRDS01000003.1"/>
</dbReference>
<reference evidence="2 3" key="1">
    <citation type="submission" date="2018-01" db="EMBL/GenBank/DDBJ databases">
        <title>Genomic Encyclopedia of Archaeal and Bacterial Type Strains, Phase II (KMG-II): from individual species to whole genera.</title>
        <authorList>
            <person name="Goeker M."/>
        </authorList>
    </citation>
    <scope>NUCLEOTIDE SEQUENCE [LARGE SCALE GENOMIC DNA]</scope>
    <source>
        <strain evidence="2 3">DSM 12048</strain>
    </source>
</reference>
<dbReference type="AlphaFoldDB" id="A0A2S5JIL6"/>
<feature type="transmembrane region" description="Helical" evidence="1">
    <location>
        <begin position="12"/>
        <end position="31"/>
    </location>
</feature>
<accession>A0A2S5JIL6</accession>
<keyword evidence="1" id="KW-1133">Transmembrane helix</keyword>
<sequence length="104" mass="11258">MPHLVRVYIRNVVIGFVLSAVFVAALLWTNVGNLWHLVSTSPQGWIAVVMLVFFNGIVFAGVQFAIAIMRMADDDGNSGGRRQRTNPVPAVVPATVPVTSEPRG</sequence>
<keyword evidence="1" id="KW-0472">Membrane</keyword>
<feature type="transmembrane region" description="Helical" evidence="1">
    <location>
        <begin position="43"/>
        <end position="68"/>
    </location>
</feature>
<dbReference type="Proteomes" id="UP000239736">
    <property type="component" value="Unassembled WGS sequence"/>
</dbReference>
<comment type="caution">
    <text evidence="2">The sequence shown here is derived from an EMBL/GenBank/DDBJ whole genome shotgun (WGS) entry which is preliminary data.</text>
</comment>
<organism evidence="2 3">
    <name type="scientific">Albidovulum inexpectatum</name>
    <dbReference type="NCBI Taxonomy" id="196587"/>
    <lineage>
        <taxon>Bacteria</taxon>
        <taxon>Pseudomonadati</taxon>
        <taxon>Pseudomonadota</taxon>
        <taxon>Alphaproteobacteria</taxon>
        <taxon>Rhodobacterales</taxon>
        <taxon>Paracoccaceae</taxon>
        <taxon>Albidovulum</taxon>
    </lineage>
</organism>
<keyword evidence="3" id="KW-1185">Reference proteome</keyword>
<evidence type="ECO:0000313" key="3">
    <source>
        <dbReference type="Proteomes" id="UP000239736"/>
    </source>
</evidence>
<proteinExistence type="predicted"/>
<protein>
    <submittedName>
        <fullName evidence="2">Uncharacterized protein</fullName>
    </submittedName>
</protein>